<dbReference type="InterPro" id="IPR037018">
    <property type="entry name" value="GH65_N"/>
</dbReference>
<keyword evidence="9" id="KW-0378">Hydrolase</keyword>
<dbReference type="InterPro" id="IPR012341">
    <property type="entry name" value="6hp_glycosidase-like_sf"/>
</dbReference>
<dbReference type="InterPro" id="IPR011013">
    <property type="entry name" value="Gal_mutarotase_sf_dom"/>
</dbReference>
<feature type="binding site" evidence="5">
    <location>
        <begin position="352"/>
        <end position="353"/>
    </location>
    <ligand>
        <name>substrate</name>
    </ligand>
</feature>
<keyword evidence="3" id="KW-0808">Transferase</keyword>
<keyword evidence="10" id="KW-1185">Reference proteome</keyword>
<evidence type="ECO:0000256" key="3">
    <source>
        <dbReference type="ARBA" id="ARBA00022679"/>
    </source>
</evidence>
<sequence>MAWEIIKKEFNKQNLLVNESLFALGNGYLGVRGNFEEGYSKGEPSIRGTYINAFHDITEIQYGEKAYGFPETQQKMLNIIDAQTIQIYLGEEKEHFSLFEGKVLSFCQTLHMDRGFSERAVHWRSPSGKEIKLTFSRLVSFVQRELFAIELSLEPVNFSGPVRIVSTVNGDVENYVNKNDPRIASGDAKRLAVTEAKQIGDYSVVSTRAFVSGLETACAASHTVSVPCECRFEAAEKQVRAIIDFRLDQPVNVTKFNIYTDTLRHHGNVAEKAAAIQESVKGKDFSFFLKEQERYLSEYWKAADVEISGDPKLQEGIRFNLYQLLQFVGKDSASNIAAKGLSGEGYEGHYFWDTEIYIFPVFLLTRPDIARNLLLYRYNILDHARARAKEMGHKKGALFPWRTISGTECSAYFPAGTAQYHISADIAYSYVQYFYATHDEVFMRQYGVEVLAETARLWLETGHYNRDGKFVIEDVTGPDEYTAIVNNNYYTNVMAKFNLKSAHHFYHWLKTTDPAYFTELCDRIGLLGEEAAEWQKAGDAMYLPYDAKLGIHKQDDSFLEKAVWDFEHTPKDHYPLLLHYHPLTIYRYQVCKQADTVLAHFLLEDEADPETIRNSYHYYEKVTTHDSSLSSCIFSIMASKLGEAEKAYHYFIETARLDLDNTHGNTKDGLHMANMGGTWMSIVYGFAGVRIKESGLSVDPSIPEQWERYAFRLTYQNRKLQIEVTRGSVTVVLTEGEALRIRLFGREETLLPGKVVARAIHH</sequence>
<dbReference type="Gene3D" id="2.70.98.40">
    <property type="entry name" value="Glycoside hydrolase, family 65, N-terminal domain"/>
    <property type="match status" value="1"/>
</dbReference>
<dbReference type="Gene3D" id="2.60.420.10">
    <property type="entry name" value="Maltose phosphorylase, domain 3"/>
    <property type="match status" value="1"/>
</dbReference>
<dbReference type="InterPro" id="IPR005196">
    <property type="entry name" value="Glyco_hydro_65_N"/>
</dbReference>
<evidence type="ECO:0000259" key="8">
    <source>
        <dbReference type="Pfam" id="PF03636"/>
    </source>
</evidence>
<protein>
    <submittedName>
        <fullName evidence="9">Glycosyl hydrolase</fullName>
    </submittedName>
</protein>
<dbReference type="PIRSF" id="PIRSF036289">
    <property type="entry name" value="Glycosyl_hydrolase_malt_phosph"/>
    <property type="match status" value="1"/>
</dbReference>
<evidence type="ECO:0000259" key="7">
    <source>
        <dbReference type="Pfam" id="PF03633"/>
    </source>
</evidence>
<feature type="active site" description="Proton donor" evidence="4">
    <location>
        <position position="480"/>
    </location>
</feature>
<dbReference type="PANTHER" id="PTHR11051">
    <property type="entry name" value="GLYCOSYL HYDROLASE-RELATED"/>
    <property type="match status" value="1"/>
</dbReference>
<evidence type="ECO:0000256" key="2">
    <source>
        <dbReference type="ARBA" id="ARBA00022676"/>
    </source>
</evidence>
<evidence type="ECO:0000259" key="6">
    <source>
        <dbReference type="Pfam" id="PF03632"/>
    </source>
</evidence>
<evidence type="ECO:0000313" key="9">
    <source>
        <dbReference type="EMBL" id="GER71407.1"/>
    </source>
</evidence>
<comment type="similarity">
    <text evidence="1">Belongs to the glycosyl hydrolase 65 family.</text>
</comment>
<comment type="caution">
    <text evidence="9">The sequence shown here is derived from an EMBL/GenBank/DDBJ whole genome shotgun (WGS) entry which is preliminary data.</text>
</comment>
<feature type="binding site" evidence="5">
    <location>
        <begin position="592"/>
        <end position="593"/>
    </location>
    <ligand>
        <name>substrate</name>
    </ligand>
</feature>
<evidence type="ECO:0000256" key="1">
    <source>
        <dbReference type="ARBA" id="ARBA00006768"/>
    </source>
</evidence>
<dbReference type="InterPro" id="IPR005195">
    <property type="entry name" value="Glyco_hydro_65_M"/>
</dbReference>
<feature type="domain" description="Glycoside hydrolase family 65 N-terminal" evidence="8">
    <location>
        <begin position="7"/>
        <end position="260"/>
    </location>
</feature>
<dbReference type="RefSeq" id="WP_151706161.1">
    <property type="nucleotide sequence ID" value="NZ_BKZQ01000047.1"/>
</dbReference>
<dbReference type="InterPro" id="IPR017045">
    <property type="entry name" value="Malt_Pase/Glycosyl_Hdrlase"/>
</dbReference>
<dbReference type="GO" id="GO:0004553">
    <property type="term" value="F:hydrolase activity, hydrolyzing O-glycosyl compounds"/>
    <property type="evidence" value="ECO:0007669"/>
    <property type="project" value="TreeGrafter"/>
</dbReference>
<dbReference type="EMBL" id="BKZQ01000047">
    <property type="protein sequence ID" value="GER71407.1"/>
    <property type="molecule type" value="Genomic_DNA"/>
</dbReference>
<dbReference type="GO" id="GO:0016757">
    <property type="term" value="F:glycosyltransferase activity"/>
    <property type="evidence" value="ECO:0007669"/>
    <property type="project" value="UniProtKB-KW"/>
</dbReference>
<dbReference type="Pfam" id="PF03632">
    <property type="entry name" value="Glyco_hydro_65m"/>
    <property type="match status" value="1"/>
</dbReference>
<gene>
    <name evidence="9" type="ORF">BpJC7_27100</name>
</gene>
<feature type="domain" description="Glycoside hydrolase family 65 central catalytic" evidence="6">
    <location>
        <begin position="318"/>
        <end position="680"/>
    </location>
</feature>
<name>A0A5J4JLY7_9BACI</name>
<accession>A0A5J4JLY7</accession>
<dbReference type="InterPro" id="IPR008928">
    <property type="entry name" value="6-hairpin_glycosidase_sf"/>
</dbReference>
<dbReference type="AlphaFoldDB" id="A0A5J4JLY7"/>
<dbReference type="SUPFAM" id="SSF48208">
    <property type="entry name" value="Six-hairpin glycosidases"/>
    <property type="match status" value="1"/>
</dbReference>
<keyword evidence="2" id="KW-0328">Glycosyltransferase</keyword>
<dbReference type="GO" id="GO:0005975">
    <property type="term" value="P:carbohydrate metabolic process"/>
    <property type="evidence" value="ECO:0007669"/>
    <property type="project" value="InterPro"/>
</dbReference>
<reference evidence="9 10" key="1">
    <citation type="submission" date="2019-09" db="EMBL/GenBank/DDBJ databases">
        <title>Draft genome sequence of Bacillus sp. JC-7.</title>
        <authorList>
            <person name="Tanaka N."/>
            <person name="Shiwa Y."/>
            <person name="Fujita N."/>
            <person name="Tanasupawat S."/>
        </authorList>
    </citation>
    <scope>NUCLEOTIDE SEQUENCE [LARGE SCALE GENOMIC DNA]</scope>
    <source>
        <strain evidence="9 10">JC-7</strain>
    </source>
</reference>
<dbReference type="Proteomes" id="UP000391919">
    <property type="component" value="Unassembled WGS sequence"/>
</dbReference>
<proteinExistence type="inferred from homology"/>
<dbReference type="Pfam" id="PF03633">
    <property type="entry name" value="Glyco_hydro_65C"/>
    <property type="match status" value="1"/>
</dbReference>
<evidence type="ECO:0000313" key="10">
    <source>
        <dbReference type="Proteomes" id="UP000391919"/>
    </source>
</evidence>
<dbReference type="PANTHER" id="PTHR11051:SF8">
    <property type="entry name" value="PROTEIN-GLUCOSYLGALACTOSYLHYDROXYLYSINE GLUCOSIDASE"/>
    <property type="match status" value="1"/>
</dbReference>
<dbReference type="GO" id="GO:0030246">
    <property type="term" value="F:carbohydrate binding"/>
    <property type="evidence" value="ECO:0007669"/>
    <property type="project" value="InterPro"/>
</dbReference>
<dbReference type="InterPro" id="IPR005194">
    <property type="entry name" value="Glyco_hydro_65_C"/>
</dbReference>
<dbReference type="Pfam" id="PF03636">
    <property type="entry name" value="Glyco_hydro_65N"/>
    <property type="match status" value="1"/>
</dbReference>
<feature type="domain" description="Glycoside hydrolase family 65 C-terminal" evidence="7">
    <location>
        <begin position="690"/>
        <end position="750"/>
    </location>
</feature>
<dbReference type="Gene3D" id="1.50.10.10">
    <property type="match status" value="1"/>
</dbReference>
<organism evidence="9 10">
    <name type="scientific">Weizmannia acidilactici</name>
    <dbReference type="NCBI Taxonomy" id="2607726"/>
    <lineage>
        <taxon>Bacteria</taxon>
        <taxon>Bacillati</taxon>
        <taxon>Bacillota</taxon>
        <taxon>Bacilli</taxon>
        <taxon>Bacillales</taxon>
        <taxon>Bacillaceae</taxon>
        <taxon>Heyndrickxia</taxon>
    </lineage>
</organism>
<evidence type="ECO:0000256" key="4">
    <source>
        <dbReference type="PIRSR" id="PIRSR036289-50"/>
    </source>
</evidence>
<dbReference type="SUPFAM" id="SSF74650">
    <property type="entry name" value="Galactose mutarotase-like"/>
    <property type="match status" value="1"/>
</dbReference>
<evidence type="ECO:0000256" key="5">
    <source>
        <dbReference type="PIRSR" id="PIRSR036289-51"/>
    </source>
</evidence>